<sequence length="132" mass="14758">MSGADFRSACHVAARAVRGRVVEFDPAQNPRSFHSADIVTADGIHVVVCLVHVPWVIFCGQKPPEYGGTVGFRSPPPWADAFTYSGFRLLQLEELAMPWDRVDSTALTAAACRQIQYWRPENLAEALLNWWD</sequence>
<keyword evidence="2" id="KW-1185">Reference proteome</keyword>
<dbReference type="AlphaFoldDB" id="A0A4V6MU36"/>
<organism evidence="1 2">
    <name type="scientific">Streptomyces kasugaensis</name>
    <dbReference type="NCBI Taxonomy" id="1946"/>
    <lineage>
        <taxon>Bacteria</taxon>
        <taxon>Bacillati</taxon>
        <taxon>Actinomycetota</taxon>
        <taxon>Actinomycetes</taxon>
        <taxon>Kitasatosporales</taxon>
        <taxon>Streptomycetaceae</taxon>
        <taxon>Streptomyces</taxon>
    </lineage>
</organism>
<comment type="caution">
    <text evidence="1">The sequence shown here is derived from an EMBL/GenBank/DDBJ whole genome shotgun (WGS) entry which is preliminary data.</text>
</comment>
<dbReference type="Proteomes" id="UP000292452">
    <property type="component" value="Unassembled WGS sequence"/>
</dbReference>
<evidence type="ECO:0000313" key="1">
    <source>
        <dbReference type="EMBL" id="TBO59821.1"/>
    </source>
</evidence>
<gene>
    <name evidence="1" type="ORF">EYS09_09940</name>
</gene>
<protein>
    <submittedName>
        <fullName evidence="1">Uncharacterized protein</fullName>
    </submittedName>
</protein>
<proteinExistence type="predicted"/>
<name>A0A4V6MU36_STRKA</name>
<dbReference type="EMBL" id="SIXH01000063">
    <property type="protein sequence ID" value="TBO59821.1"/>
    <property type="molecule type" value="Genomic_DNA"/>
</dbReference>
<accession>A0A4V6MU36</accession>
<evidence type="ECO:0000313" key="2">
    <source>
        <dbReference type="Proteomes" id="UP000292452"/>
    </source>
</evidence>
<reference evidence="1 2" key="1">
    <citation type="submission" date="2019-02" db="EMBL/GenBank/DDBJ databases">
        <title>Draft Genome Sequence of Streptomyces sp. AM-2504, identified by 16S rRNA comparative analysis as a Streptomyces Kasugaensis strain.</title>
        <authorList>
            <person name="Napolioni V."/>
            <person name="Giuliodori A.M."/>
            <person name="Spurio R."/>
            <person name="Fabbretti A."/>
        </authorList>
    </citation>
    <scope>NUCLEOTIDE SEQUENCE [LARGE SCALE GENOMIC DNA]</scope>
    <source>
        <strain evidence="1 2">AM-2504</strain>
    </source>
</reference>